<proteinExistence type="predicted"/>
<name>A0A850QHQ3_9BURK</name>
<feature type="transmembrane region" description="Helical" evidence="1">
    <location>
        <begin position="157"/>
        <end position="180"/>
    </location>
</feature>
<organism evidence="2 3">
    <name type="scientific">Undibacterium oligocarboniphilum</name>
    <dbReference type="NCBI Taxonomy" id="666702"/>
    <lineage>
        <taxon>Bacteria</taxon>
        <taxon>Pseudomonadati</taxon>
        <taxon>Pseudomonadota</taxon>
        <taxon>Betaproteobacteria</taxon>
        <taxon>Burkholderiales</taxon>
        <taxon>Oxalobacteraceae</taxon>
        <taxon>Undibacterium</taxon>
    </lineage>
</organism>
<feature type="transmembrane region" description="Helical" evidence="1">
    <location>
        <begin position="12"/>
        <end position="31"/>
    </location>
</feature>
<reference evidence="2 3" key="1">
    <citation type="submission" date="2020-06" db="EMBL/GenBank/DDBJ databases">
        <authorList>
            <person name="Qiu C."/>
            <person name="Liu Z."/>
        </authorList>
    </citation>
    <scope>NUCLEOTIDE SEQUENCE [LARGE SCALE GENOMIC DNA]</scope>
    <source>
        <strain evidence="2 3">EM 1</strain>
    </source>
</reference>
<sequence length="215" mass="23877">MTNILTQRPRLAITFGLALISILFLPVNWAWTTKALFCWNMAVWSYLGLMAWLMSRAKGIHVREIALQQDSSAIVVLALLSLSATISLGAIILELSGSKTLPADIRMVKYFFASVTVLGSWLLLGVIFCFHYALLFYNSPEKHRALRFTDDEQMPDYWDFLYFSFTIAVAAQTSDIAVASRSARKTVLAHSVLSFLFNLAVLGFSINIAAGLVGN</sequence>
<gene>
    <name evidence="2" type="ORF">HV832_13340</name>
</gene>
<comment type="caution">
    <text evidence="2">The sequence shown here is derived from an EMBL/GenBank/DDBJ whole genome shotgun (WGS) entry which is preliminary data.</text>
</comment>
<dbReference type="AlphaFoldDB" id="A0A850QHQ3"/>
<dbReference type="Pfam" id="PF07077">
    <property type="entry name" value="DUF1345"/>
    <property type="match status" value="1"/>
</dbReference>
<keyword evidence="1" id="KW-0812">Transmembrane</keyword>
<dbReference type="InterPro" id="IPR009781">
    <property type="entry name" value="DUF1345"/>
</dbReference>
<dbReference type="RefSeq" id="WP_176804351.1">
    <property type="nucleotide sequence ID" value="NZ_JABXYJ010000007.1"/>
</dbReference>
<dbReference type="EMBL" id="JABXYJ010000007">
    <property type="protein sequence ID" value="NVO78818.1"/>
    <property type="molecule type" value="Genomic_DNA"/>
</dbReference>
<evidence type="ECO:0000313" key="3">
    <source>
        <dbReference type="Proteomes" id="UP000588051"/>
    </source>
</evidence>
<evidence type="ECO:0000313" key="2">
    <source>
        <dbReference type="EMBL" id="NVO78818.1"/>
    </source>
</evidence>
<keyword evidence="1" id="KW-1133">Transmembrane helix</keyword>
<accession>A0A850QHQ3</accession>
<feature type="transmembrane region" description="Helical" evidence="1">
    <location>
        <begin position="192"/>
        <end position="213"/>
    </location>
</feature>
<feature type="transmembrane region" description="Helical" evidence="1">
    <location>
        <begin position="74"/>
        <end position="95"/>
    </location>
</feature>
<keyword evidence="1" id="KW-0472">Membrane</keyword>
<dbReference type="Proteomes" id="UP000588051">
    <property type="component" value="Unassembled WGS sequence"/>
</dbReference>
<evidence type="ECO:0000256" key="1">
    <source>
        <dbReference type="SAM" id="Phobius"/>
    </source>
</evidence>
<protein>
    <submittedName>
        <fullName evidence="2">DUF1345 domain-containing protein</fullName>
    </submittedName>
</protein>
<feature type="transmembrane region" description="Helical" evidence="1">
    <location>
        <begin position="107"/>
        <end position="137"/>
    </location>
</feature>
<feature type="transmembrane region" description="Helical" evidence="1">
    <location>
        <begin position="36"/>
        <end position="54"/>
    </location>
</feature>
<keyword evidence="3" id="KW-1185">Reference proteome</keyword>